<evidence type="ECO:0000256" key="3">
    <source>
        <dbReference type="ARBA" id="ARBA00023134"/>
    </source>
</evidence>
<evidence type="ECO:0000256" key="4">
    <source>
        <dbReference type="ARBA" id="ARBA00023242"/>
    </source>
</evidence>
<comment type="similarity">
    <text evidence="7">Belongs to the TRAFAC class YlqF/YawG GTPase family. NOG2 subfamily.</text>
</comment>
<dbReference type="EMBL" id="CAJPEX010000049">
    <property type="protein sequence ID" value="CAG0912790.1"/>
    <property type="molecule type" value="Genomic_DNA"/>
</dbReference>
<reference evidence="10" key="1">
    <citation type="submission" date="2020-11" db="EMBL/GenBank/DDBJ databases">
        <authorList>
            <person name="Tran Van P."/>
        </authorList>
    </citation>
    <scope>NUCLEOTIDE SEQUENCE</scope>
</reference>
<evidence type="ECO:0000259" key="9">
    <source>
        <dbReference type="PROSITE" id="PS51721"/>
    </source>
</evidence>
<dbReference type="GO" id="GO:0005525">
    <property type="term" value="F:GTP binding"/>
    <property type="evidence" value="ECO:0007669"/>
    <property type="project" value="UniProtKB-KW"/>
</dbReference>
<keyword evidence="2 7" id="KW-0547">Nucleotide-binding</keyword>
<evidence type="ECO:0000256" key="1">
    <source>
        <dbReference type="ARBA" id="ARBA00004604"/>
    </source>
</evidence>
<dbReference type="InterPro" id="IPR023179">
    <property type="entry name" value="GTP-bd_ortho_bundle_sf"/>
</dbReference>
<dbReference type="PRINTS" id="PR00326">
    <property type="entry name" value="GTP1OBG"/>
</dbReference>
<evidence type="ECO:0000256" key="6">
    <source>
        <dbReference type="ARBA" id="ARBA00065814"/>
    </source>
</evidence>
<comment type="subcellular location">
    <subcellularLocation>
        <location evidence="1 7">Nucleus</location>
        <location evidence="1 7">Nucleolus</location>
    </subcellularLocation>
</comment>
<dbReference type="Pfam" id="PF01926">
    <property type="entry name" value="MMR_HSR1"/>
    <property type="match status" value="1"/>
</dbReference>
<dbReference type="InterPro" id="IPR012971">
    <property type="entry name" value="NOG2_N_dom"/>
</dbReference>
<dbReference type="OrthoDB" id="444945at2759"/>
<dbReference type="InterPro" id="IPR050755">
    <property type="entry name" value="TRAFAC_YlqF/YawG_RiboMat"/>
</dbReference>
<keyword evidence="3 7" id="KW-0342">GTP-binding</keyword>
<evidence type="ECO:0000313" key="11">
    <source>
        <dbReference type="Proteomes" id="UP000678499"/>
    </source>
</evidence>
<comment type="subunit">
    <text evidence="6">Interacts with LYAR and RPL23A. Interacts with the nuclear importin-beta receptor and, at a lower extent, with importin-alpha.</text>
</comment>
<accession>A0A7R9BFC2</accession>
<gene>
    <name evidence="10" type="ORF">NMOB1V02_LOCUS563</name>
</gene>
<keyword evidence="4 7" id="KW-0539">Nucleus</keyword>
<feature type="region of interest" description="Disordered" evidence="8">
    <location>
        <begin position="1"/>
        <end position="42"/>
    </location>
</feature>
<dbReference type="Gene3D" id="3.40.50.300">
    <property type="entry name" value="P-loop containing nucleotide triphosphate hydrolases"/>
    <property type="match status" value="1"/>
</dbReference>
<dbReference type="CDD" id="cd01858">
    <property type="entry name" value="NGP_1"/>
    <property type="match status" value="1"/>
</dbReference>
<dbReference type="FunFam" id="1.10.1580.10:FF:000001">
    <property type="entry name" value="Nucleolar GTP-binding protein 2"/>
    <property type="match status" value="1"/>
</dbReference>
<dbReference type="InterPro" id="IPR006073">
    <property type="entry name" value="GTP-bd"/>
</dbReference>
<evidence type="ECO:0000256" key="8">
    <source>
        <dbReference type="SAM" id="MobiDB-lite"/>
    </source>
</evidence>
<dbReference type="AlphaFoldDB" id="A0A7R9BFC2"/>
<feature type="domain" description="CP-type G" evidence="9">
    <location>
        <begin position="218"/>
        <end position="379"/>
    </location>
</feature>
<dbReference type="SUPFAM" id="SSF52540">
    <property type="entry name" value="P-loop containing nucleoside triphosphate hydrolases"/>
    <property type="match status" value="1"/>
</dbReference>
<proteinExistence type="inferred from homology"/>
<dbReference type="Proteomes" id="UP000678499">
    <property type="component" value="Unassembled WGS sequence"/>
</dbReference>
<dbReference type="PROSITE" id="PS51721">
    <property type="entry name" value="G_CP"/>
    <property type="match status" value="1"/>
</dbReference>
<dbReference type="PANTHER" id="PTHR11089">
    <property type="entry name" value="GTP-BINDING PROTEIN-RELATED"/>
    <property type="match status" value="1"/>
</dbReference>
<evidence type="ECO:0000256" key="5">
    <source>
        <dbReference type="ARBA" id="ARBA00054763"/>
    </source>
</evidence>
<evidence type="ECO:0000256" key="7">
    <source>
        <dbReference type="RuleBase" id="RU364023"/>
    </source>
</evidence>
<dbReference type="PANTHER" id="PTHR11089:SF9">
    <property type="entry name" value="NUCLEOLAR GTP-BINDING PROTEIN 2"/>
    <property type="match status" value="1"/>
</dbReference>
<dbReference type="InterPro" id="IPR027417">
    <property type="entry name" value="P-loop_NTPase"/>
</dbReference>
<name>A0A7R9BFC2_9CRUS</name>
<dbReference type="Pfam" id="PF08153">
    <property type="entry name" value="NGP1NT"/>
    <property type="match status" value="1"/>
</dbReference>
<feature type="compositionally biased region" description="Acidic residues" evidence="8">
    <location>
        <begin position="498"/>
        <end position="507"/>
    </location>
</feature>
<sequence>MGKPAGWKMGKRLKPVDKPLNRAKHSLNPHRKVSDEKKGIANPRDRATIKRLKMYKSGKPKRDSAGKIVCPAPFQNVLPSGSVARVEPNPKWFSNTRVVTQSALQKFQQELGKVQKDSYQVVLRPTKLPVSLLTEKPKKKRSHILETESYETVFGPKKLRKRPTLSASSLEDIVSRAEELSDRYDEDKDRDRINNDPNLVKDLTREPIMRAGQSKRIWNELYKVIDSSDVVIQVLDARDPLGTRSPAIEKFLKEEKPHKHLVLVLNKCDLIPTSVTRKWVKILSEEYPTLAFHSSLRNSYGKGALINLLRQLKKLHEDKKQISIGFVGYPNTGKSSLINTLRAKKVCKTAPIAGETKVWQYVTLMKQIYLIDCPGVVHPHNESDTEKVLKGVVRVELVDTPEQYIVDVLDRVKKEHVARTYELEDFVDADDFLEQLARKSGKLLKKGEPDMNTVAKMVLNDWQRGKLPYFVPPPGWKQEDENNMYDEPLEDEAVVLEEGEDVEDDETTVSRANSAFGEDTVSQDSSRIASPILELETESVLTSSGVFQVSNASS</sequence>
<dbReference type="Gene3D" id="1.10.1580.10">
    <property type="match status" value="1"/>
</dbReference>
<dbReference type="InterPro" id="IPR030378">
    <property type="entry name" value="G_CP_dom"/>
</dbReference>
<evidence type="ECO:0000256" key="2">
    <source>
        <dbReference type="ARBA" id="ARBA00022741"/>
    </source>
</evidence>
<feature type="compositionally biased region" description="Basic and acidic residues" evidence="8">
    <location>
        <begin position="32"/>
        <end position="42"/>
    </location>
</feature>
<protein>
    <recommendedName>
        <fullName evidence="7">Nucleolar GTP-binding protein 2</fullName>
    </recommendedName>
</protein>
<keyword evidence="11" id="KW-1185">Reference proteome</keyword>
<dbReference type="InterPro" id="IPR024929">
    <property type="entry name" value="GNL2_CP_dom"/>
</dbReference>
<dbReference type="GO" id="GO:0005730">
    <property type="term" value="C:nucleolus"/>
    <property type="evidence" value="ECO:0007669"/>
    <property type="project" value="UniProtKB-SubCell"/>
</dbReference>
<dbReference type="EMBL" id="OA882086">
    <property type="protein sequence ID" value="CAD7272638.1"/>
    <property type="molecule type" value="Genomic_DNA"/>
</dbReference>
<comment type="function">
    <text evidence="5">GTPase that associates with pre-60S ribosomal subunits in the nucleolus and is required for their nuclear export and maturation. May promote cell proliferation possibly by increasing p53/TP53 protein levels, and consequently those of its downstream product CDKN1A/p21, and decreasing RPL23A protein levels.</text>
</comment>
<feature type="compositionally biased region" description="Basic residues" evidence="8">
    <location>
        <begin position="21"/>
        <end position="31"/>
    </location>
</feature>
<feature type="region of interest" description="Disordered" evidence="8">
    <location>
        <begin position="498"/>
        <end position="529"/>
    </location>
</feature>
<organism evidence="10">
    <name type="scientific">Notodromas monacha</name>
    <dbReference type="NCBI Taxonomy" id="399045"/>
    <lineage>
        <taxon>Eukaryota</taxon>
        <taxon>Metazoa</taxon>
        <taxon>Ecdysozoa</taxon>
        <taxon>Arthropoda</taxon>
        <taxon>Crustacea</taxon>
        <taxon>Oligostraca</taxon>
        <taxon>Ostracoda</taxon>
        <taxon>Podocopa</taxon>
        <taxon>Podocopida</taxon>
        <taxon>Cypridocopina</taxon>
        <taxon>Cypridoidea</taxon>
        <taxon>Cyprididae</taxon>
        <taxon>Notodromas</taxon>
    </lineage>
</organism>
<evidence type="ECO:0000313" key="10">
    <source>
        <dbReference type="EMBL" id="CAD7272638.1"/>
    </source>
</evidence>
<dbReference type="FunFam" id="3.40.50.300:FF:000559">
    <property type="entry name" value="Nuclear/nucleolar GTPase 2"/>
    <property type="match status" value="1"/>
</dbReference>